<dbReference type="Proteomes" id="UP000315200">
    <property type="component" value="Unassembled WGS sequence"/>
</dbReference>
<gene>
    <name evidence="1" type="ORF">Ccl03g_44080</name>
</gene>
<organism evidence="1 2">
    <name type="scientific">Enterocloster clostridioformis</name>
    <dbReference type="NCBI Taxonomy" id="1531"/>
    <lineage>
        <taxon>Bacteria</taxon>
        <taxon>Bacillati</taxon>
        <taxon>Bacillota</taxon>
        <taxon>Clostridia</taxon>
        <taxon>Lachnospirales</taxon>
        <taxon>Lachnospiraceae</taxon>
        <taxon>Enterocloster</taxon>
    </lineage>
</organism>
<evidence type="ECO:0000313" key="1">
    <source>
        <dbReference type="EMBL" id="GEA38695.1"/>
    </source>
</evidence>
<accession>A0A829W8R5</accession>
<proteinExistence type="predicted"/>
<comment type="caution">
    <text evidence="1">The sequence shown here is derived from an EMBL/GenBank/DDBJ whole genome shotgun (WGS) entry which is preliminary data.</text>
</comment>
<evidence type="ECO:0000313" key="2">
    <source>
        <dbReference type="Proteomes" id="UP000315200"/>
    </source>
</evidence>
<reference evidence="1 2" key="1">
    <citation type="submission" date="2019-06" db="EMBL/GenBank/DDBJ databases">
        <title>Draft genome sequence of [Clostridium] clostridioforme NBRC 113352.</title>
        <authorList>
            <person name="Miura T."/>
            <person name="Furukawa M."/>
            <person name="Shimamura M."/>
            <person name="Ohyama Y."/>
            <person name="Yamazoe A."/>
            <person name="Kawasaki H."/>
        </authorList>
    </citation>
    <scope>NUCLEOTIDE SEQUENCE [LARGE SCALE GENOMIC DNA]</scope>
    <source>
        <strain evidence="1 2">NBRC 113352</strain>
    </source>
</reference>
<protein>
    <submittedName>
        <fullName evidence="1">Uncharacterized protein</fullName>
    </submittedName>
</protein>
<name>A0A829W8R5_9FIRM</name>
<dbReference type="AlphaFoldDB" id="A0A829W8R5"/>
<dbReference type="EMBL" id="BJLB01000001">
    <property type="protein sequence ID" value="GEA38695.1"/>
    <property type="molecule type" value="Genomic_DNA"/>
</dbReference>
<sequence length="40" mass="4468">MDPVKLGYMFIGQLQKFGRTSTQIVFSTHVGPRGVDVDEI</sequence>